<dbReference type="AlphaFoldDB" id="A0A8X6WZP4"/>
<comment type="caution">
    <text evidence="1">The sequence shown here is derived from an EMBL/GenBank/DDBJ whole genome shotgun (WGS) entry which is preliminary data.</text>
</comment>
<dbReference type="EMBL" id="BMAV01003802">
    <property type="protein sequence ID" value="GFY43660.1"/>
    <property type="molecule type" value="Genomic_DNA"/>
</dbReference>
<name>A0A8X6WZP4_9ARAC</name>
<evidence type="ECO:0000313" key="1">
    <source>
        <dbReference type="EMBL" id="GFY43660.1"/>
    </source>
</evidence>
<organism evidence="1 2">
    <name type="scientific">Trichonephila inaurata madagascariensis</name>
    <dbReference type="NCBI Taxonomy" id="2747483"/>
    <lineage>
        <taxon>Eukaryota</taxon>
        <taxon>Metazoa</taxon>
        <taxon>Ecdysozoa</taxon>
        <taxon>Arthropoda</taxon>
        <taxon>Chelicerata</taxon>
        <taxon>Arachnida</taxon>
        <taxon>Araneae</taxon>
        <taxon>Araneomorphae</taxon>
        <taxon>Entelegynae</taxon>
        <taxon>Araneoidea</taxon>
        <taxon>Nephilidae</taxon>
        <taxon>Trichonephila</taxon>
        <taxon>Trichonephila inaurata</taxon>
    </lineage>
</organism>
<proteinExistence type="predicted"/>
<dbReference type="Proteomes" id="UP000886998">
    <property type="component" value="Unassembled WGS sequence"/>
</dbReference>
<sequence length="103" mass="12018">MYPSASPTLNKKSGNSRHNTVYYQIPSTHQLPRNGCLTLERTFWYPLEHSVTQHACSKTPPPGNHRPMNTKSYRIHNIIKLPFSCKRFLNRLWNHQPDFANSL</sequence>
<protein>
    <submittedName>
        <fullName evidence="1">Uncharacterized protein</fullName>
    </submittedName>
</protein>
<gene>
    <name evidence="1" type="ORF">TNIN_247401</name>
</gene>
<reference evidence="1" key="1">
    <citation type="submission" date="2020-08" db="EMBL/GenBank/DDBJ databases">
        <title>Multicomponent nature underlies the extraordinary mechanical properties of spider dragline silk.</title>
        <authorList>
            <person name="Kono N."/>
            <person name="Nakamura H."/>
            <person name="Mori M."/>
            <person name="Yoshida Y."/>
            <person name="Ohtoshi R."/>
            <person name="Malay A.D."/>
            <person name="Moran D.A.P."/>
            <person name="Tomita M."/>
            <person name="Numata K."/>
            <person name="Arakawa K."/>
        </authorList>
    </citation>
    <scope>NUCLEOTIDE SEQUENCE</scope>
</reference>
<evidence type="ECO:0000313" key="2">
    <source>
        <dbReference type="Proteomes" id="UP000886998"/>
    </source>
</evidence>
<keyword evidence="2" id="KW-1185">Reference proteome</keyword>
<accession>A0A8X6WZP4</accession>